<evidence type="ECO:0000256" key="4">
    <source>
        <dbReference type="ARBA" id="ARBA00022692"/>
    </source>
</evidence>
<dbReference type="InterPro" id="IPR048279">
    <property type="entry name" value="MdtK-like"/>
</dbReference>
<name>A0ABQ1E0Z7_9FIRM</name>
<reference evidence="8 9" key="1">
    <citation type="submission" date="2020-06" db="EMBL/GenBank/DDBJ databases">
        <title>Characterization of fructooligosaccharide metabolism and fructooligosaccharide-degrading enzymes in human commensal butyrate producers.</title>
        <authorList>
            <person name="Tanno H."/>
            <person name="Fujii T."/>
            <person name="Hirano K."/>
            <person name="Maeno S."/>
            <person name="Tonozuka T."/>
            <person name="Sakamoto M."/>
            <person name="Ohkuma M."/>
            <person name="Tochio T."/>
            <person name="Endo A."/>
        </authorList>
    </citation>
    <scope>NUCLEOTIDE SEQUENCE [LARGE SCALE GENOMIC DNA]</scope>
    <source>
        <strain evidence="8 9">JCM 31056</strain>
    </source>
</reference>
<comment type="caution">
    <text evidence="8">The sequence shown here is derived from an EMBL/GenBank/DDBJ whole genome shotgun (WGS) entry which is preliminary data.</text>
</comment>
<feature type="transmembrane region" description="Helical" evidence="7">
    <location>
        <begin position="359"/>
        <end position="382"/>
    </location>
</feature>
<feature type="transmembrane region" description="Helical" evidence="7">
    <location>
        <begin position="97"/>
        <end position="122"/>
    </location>
</feature>
<keyword evidence="4 7" id="KW-0812">Transmembrane</keyword>
<keyword evidence="2" id="KW-0813">Transport</keyword>
<accession>A0ABQ1E0Z7</accession>
<dbReference type="PANTHER" id="PTHR43549">
    <property type="entry name" value="MULTIDRUG RESISTANCE PROTEIN YPNP-RELATED"/>
    <property type="match status" value="1"/>
</dbReference>
<feature type="transmembrane region" description="Helical" evidence="7">
    <location>
        <begin position="12"/>
        <end position="36"/>
    </location>
</feature>
<dbReference type="NCBIfam" id="TIGR00797">
    <property type="entry name" value="matE"/>
    <property type="match status" value="1"/>
</dbReference>
<evidence type="ECO:0000256" key="3">
    <source>
        <dbReference type="ARBA" id="ARBA00022475"/>
    </source>
</evidence>
<dbReference type="EMBL" id="BLYJ01000022">
    <property type="protein sequence ID" value="GFO88633.1"/>
    <property type="molecule type" value="Genomic_DNA"/>
</dbReference>
<comment type="subcellular location">
    <subcellularLocation>
        <location evidence="1">Cell membrane</location>
        <topology evidence="1">Multi-pass membrane protein</topology>
    </subcellularLocation>
</comment>
<dbReference type="Proteomes" id="UP000620147">
    <property type="component" value="Unassembled WGS sequence"/>
</dbReference>
<dbReference type="InterPro" id="IPR052031">
    <property type="entry name" value="Membrane_Transporter-Flippase"/>
</dbReference>
<evidence type="ECO:0000256" key="7">
    <source>
        <dbReference type="SAM" id="Phobius"/>
    </source>
</evidence>
<dbReference type="PANTHER" id="PTHR43549:SF2">
    <property type="entry name" value="MULTIDRUG RESISTANCE PROTEIN NORM-RELATED"/>
    <property type="match status" value="1"/>
</dbReference>
<feature type="transmembrane region" description="Helical" evidence="7">
    <location>
        <begin position="394"/>
        <end position="413"/>
    </location>
</feature>
<feature type="transmembrane region" description="Helical" evidence="7">
    <location>
        <begin position="193"/>
        <end position="218"/>
    </location>
</feature>
<feature type="transmembrane region" description="Helical" evidence="7">
    <location>
        <begin position="425"/>
        <end position="444"/>
    </location>
</feature>
<dbReference type="CDD" id="cd13144">
    <property type="entry name" value="MATE_like_4"/>
    <property type="match status" value="1"/>
</dbReference>
<feature type="transmembrane region" description="Helical" evidence="7">
    <location>
        <begin position="163"/>
        <end position="187"/>
    </location>
</feature>
<evidence type="ECO:0000256" key="6">
    <source>
        <dbReference type="ARBA" id="ARBA00023136"/>
    </source>
</evidence>
<organism evidence="8 9">
    <name type="scientific">Butyricicoccus faecihominis</name>
    <dbReference type="NCBI Taxonomy" id="1712515"/>
    <lineage>
        <taxon>Bacteria</taxon>
        <taxon>Bacillati</taxon>
        <taxon>Bacillota</taxon>
        <taxon>Clostridia</taxon>
        <taxon>Eubacteriales</taxon>
        <taxon>Butyricicoccaceae</taxon>
        <taxon>Butyricicoccus</taxon>
    </lineage>
</organism>
<keyword evidence="6 7" id="KW-0472">Membrane</keyword>
<evidence type="ECO:0000256" key="5">
    <source>
        <dbReference type="ARBA" id="ARBA00022989"/>
    </source>
</evidence>
<evidence type="ECO:0000256" key="2">
    <source>
        <dbReference type="ARBA" id="ARBA00022448"/>
    </source>
</evidence>
<gene>
    <name evidence="8" type="ORF">BUFA31_17970</name>
</gene>
<feature type="transmembrane region" description="Helical" evidence="7">
    <location>
        <begin position="56"/>
        <end position="77"/>
    </location>
</feature>
<feature type="transmembrane region" description="Helical" evidence="7">
    <location>
        <begin position="128"/>
        <end position="151"/>
    </location>
</feature>
<proteinExistence type="predicted"/>
<keyword evidence="9" id="KW-1185">Reference proteome</keyword>
<dbReference type="InterPro" id="IPR002528">
    <property type="entry name" value="MATE_fam"/>
</dbReference>
<evidence type="ECO:0000256" key="1">
    <source>
        <dbReference type="ARBA" id="ARBA00004651"/>
    </source>
</evidence>
<evidence type="ECO:0000313" key="9">
    <source>
        <dbReference type="Proteomes" id="UP000620147"/>
    </source>
</evidence>
<feature type="transmembrane region" description="Helical" evidence="7">
    <location>
        <begin position="281"/>
        <end position="304"/>
    </location>
</feature>
<evidence type="ECO:0000313" key="8">
    <source>
        <dbReference type="EMBL" id="GFO88633.1"/>
    </source>
</evidence>
<sequence length="462" mass="49956">MKQQNKMGTAKMGPLIFSMALPAMISMIINALYNIVDSIFVAKYSQDALAAVSLVYPLQMLVVAIGVGTGVGVNSLIARRLGERRQKHADSAAEHGVALAVVGGIAFFILGWGFSGAFVGAFGASEAVSAYAIQYSHLAVGMSIFVMISMMCEKIQQSGGNMIIPMCQGLTGAIINIILDPLMIFGIGPFPEMGIRGAALATVIGQIFGMALGLWGVFRQQKVLNVNMREFKWRGQTIKDIYRVGLPGIVMQSVVSVMTAGMNGILIAFSQTAVNVLGVYFKLQTFVFMPVFGLNQGALPVMGYNYGARNRKRLMGAYKITLTAAVVIMALGLVLFQLLPEQMLMLFVDKSDAAAAQEMIEVGVPALKTISLSFLGAAFGIINSTMFQATARGMNSLIVSVCRQLVVILPAAWLLGQQFGLNAVWYAFPIAEIAAFFISYILLWREYRSELRFLNVEKEAKA</sequence>
<dbReference type="Pfam" id="PF01554">
    <property type="entry name" value="MatE"/>
    <property type="match status" value="2"/>
</dbReference>
<dbReference type="RefSeq" id="WP_188885420.1">
    <property type="nucleotide sequence ID" value="NZ_BLYJ01000022.1"/>
</dbReference>
<feature type="transmembrane region" description="Helical" evidence="7">
    <location>
        <begin position="244"/>
        <end position="269"/>
    </location>
</feature>
<protein>
    <submittedName>
        <fullName evidence="8">MATE family efflux transporter</fullName>
    </submittedName>
</protein>
<dbReference type="PIRSF" id="PIRSF006603">
    <property type="entry name" value="DinF"/>
    <property type="match status" value="1"/>
</dbReference>
<feature type="transmembrane region" description="Helical" evidence="7">
    <location>
        <begin position="316"/>
        <end position="339"/>
    </location>
</feature>
<keyword evidence="5 7" id="KW-1133">Transmembrane helix</keyword>
<keyword evidence="3" id="KW-1003">Cell membrane</keyword>